<name>A0A937HJ40_9PROT</name>
<evidence type="ECO:0000313" key="8">
    <source>
        <dbReference type="Proteomes" id="UP000785783"/>
    </source>
</evidence>
<evidence type="ECO:0000256" key="2">
    <source>
        <dbReference type="ARBA" id="ARBA00022723"/>
    </source>
</evidence>
<keyword evidence="4" id="KW-0411">Iron-sulfur</keyword>
<feature type="domain" description="Rieske" evidence="6">
    <location>
        <begin position="29"/>
        <end position="120"/>
    </location>
</feature>
<feature type="region of interest" description="Disordered" evidence="5">
    <location>
        <begin position="1"/>
        <end position="20"/>
    </location>
</feature>
<evidence type="ECO:0000259" key="6">
    <source>
        <dbReference type="PROSITE" id="PS51296"/>
    </source>
</evidence>
<dbReference type="EMBL" id="JADHOK010000004">
    <property type="protein sequence ID" value="MBL6761198.1"/>
    <property type="molecule type" value="Genomic_DNA"/>
</dbReference>
<evidence type="ECO:0000256" key="1">
    <source>
        <dbReference type="ARBA" id="ARBA00022714"/>
    </source>
</evidence>
<gene>
    <name evidence="7" type="ORF">ISQ19_00700</name>
</gene>
<dbReference type="InterPro" id="IPR036922">
    <property type="entry name" value="Rieske_2Fe-2S_sf"/>
</dbReference>
<reference evidence="7" key="1">
    <citation type="submission" date="2020-10" db="EMBL/GenBank/DDBJ databases">
        <title>Microbiome of the Black Sea water column analyzed by genome centric metagenomics.</title>
        <authorList>
            <person name="Cabello-Yeves P.J."/>
            <person name="Callieri C."/>
            <person name="Picazo A."/>
            <person name="Mehrshad M."/>
            <person name="Haro-Moreno J.M."/>
            <person name="Roda-Garcia J."/>
            <person name="Dzembekova N."/>
            <person name="Slabakova V."/>
            <person name="Slabakova N."/>
            <person name="Moncheva S."/>
            <person name="Rodriguez-Valera F."/>
        </authorList>
    </citation>
    <scope>NUCLEOTIDE SEQUENCE</scope>
    <source>
        <strain evidence="7">BS307-5m-G5</strain>
    </source>
</reference>
<protein>
    <submittedName>
        <fullName evidence="7">Rieske (2Fe-2S) protein</fullName>
    </submittedName>
</protein>
<dbReference type="Pfam" id="PF00355">
    <property type="entry name" value="Rieske"/>
    <property type="match status" value="1"/>
</dbReference>
<dbReference type="GO" id="GO:0051537">
    <property type="term" value="F:2 iron, 2 sulfur cluster binding"/>
    <property type="evidence" value="ECO:0007669"/>
    <property type="project" value="UniProtKB-KW"/>
</dbReference>
<proteinExistence type="predicted"/>
<keyword evidence="1" id="KW-0001">2Fe-2S</keyword>
<evidence type="ECO:0000256" key="5">
    <source>
        <dbReference type="SAM" id="MobiDB-lite"/>
    </source>
</evidence>
<organism evidence="7 8">
    <name type="scientific">PS1 clade bacterium</name>
    <dbReference type="NCBI Taxonomy" id="2175152"/>
    <lineage>
        <taxon>Bacteria</taxon>
        <taxon>Pseudomonadati</taxon>
        <taxon>Pseudomonadota</taxon>
        <taxon>Alphaproteobacteria</taxon>
        <taxon>PS1 clade</taxon>
    </lineage>
</organism>
<keyword evidence="2" id="KW-0479">Metal-binding</keyword>
<dbReference type="GO" id="GO:0046872">
    <property type="term" value="F:metal ion binding"/>
    <property type="evidence" value="ECO:0007669"/>
    <property type="project" value="UniProtKB-KW"/>
</dbReference>
<dbReference type="AlphaFoldDB" id="A0A937HJ40"/>
<keyword evidence="3" id="KW-0408">Iron</keyword>
<sequence>MSASWPVSTPMPKTPINKTRPDWWPAKDTEICALCDIAPGAARGFTLTGEGAGDKLELIIWRDDKGAAEVLRGFVNKCPHMGLPLETFPDRFLNAMGDGLICSAHGAQFDATGACFGGPCKGAVLISVQLIVQDRDNNKHIVLRPPAPHSASA</sequence>
<dbReference type="PROSITE" id="PS51296">
    <property type="entry name" value="RIESKE"/>
    <property type="match status" value="1"/>
</dbReference>
<dbReference type="InterPro" id="IPR017941">
    <property type="entry name" value="Rieske_2Fe-2S"/>
</dbReference>
<evidence type="ECO:0000256" key="4">
    <source>
        <dbReference type="ARBA" id="ARBA00023014"/>
    </source>
</evidence>
<dbReference type="Gene3D" id="2.102.10.10">
    <property type="entry name" value="Rieske [2Fe-2S] iron-sulphur domain"/>
    <property type="match status" value="1"/>
</dbReference>
<dbReference type="Proteomes" id="UP000785783">
    <property type="component" value="Unassembled WGS sequence"/>
</dbReference>
<dbReference type="SUPFAM" id="SSF50022">
    <property type="entry name" value="ISP domain"/>
    <property type="match status" value="1"/>
</dbReference>
<evidence type="ECO:0000313" key="7">
    <source>
        <dbReference type="EMBL" id="MBL6761198.1"/>
    </source>
</evidence>
<accession>A0A937HJ40</accession>
<evidence type="ECO:0000256" key="3">
    <source>
        <dbReference type="ARBA" id="ARBA00023004"/>
    </source>
</evidence>
<comment type="caution">
    <text evidence="7">The sequence shown here is derived from an EMBL/GenBank/DDBJ whole genome shotgun (WGS) entry which is preliminary data.</text>
</comment>